<dbReference type="GO" id="GO:0008017">
    <property type="term" value="F:microtubule binding"/>
    <property type="evidence" value="ECO:0007669"/>
    <property type="project" value="InterPro"/>
</dbReference>
<dbReference type="GO" id="GO:0048731">
    <property type="term" value="P:system development"/>
    <property type="evidence" value="ECO:0007669"/>
    <property type="project" value="UniProtKB-ARBA"/>
</dbReference>
<dbReference type="InterPro" id="IPR001752">
    <property type="entry name" value="Kinesin_motor_dom"/>
</dbReference>
<dbReference type="InterPro" id="IPR027417">
    <property type="entry name" value="P-loop_NTPase"/>
</dbReference>
<comment type="subcellular location">
    <subcellularLocation>
        <location evidence="1">Cytoplasm</location>
        <location evidence="1">Cytoskeleton</location>
        <location evidence="1">Spindle</location>
    </subcellularLocation>
</comment>
<protein>
    <submittedName>
        <fullName evidence="11">Kinesin-like protein KIF20A</fullName>
    </submittedName>
</protein>
<evidence type="ECO:0000256" key="4">
    <source>
        <dbReference type="ARBA" id="ARBA00022741"/>
    </source>
</evidence>
<keyword evidence="8" id="KW-0206">Cytoskeleton</keyword>
<keyword evidence="3" id="KW-0597">Phosphoprotein</keyword>
<evidence type="ECO:0000256" key="1">
    <source>
        <dbReference type="ARBA" id="ARBA00004186"/>
    </source>
</evidence>
<organism evidence="11 12">
    <name type="scientific">Sinocyclocheilus grahami</name>
    <name type="common">Dianchi golden-line fish</name>
    <name type="synonym">Barbus grahami</name>
    <dbReference type="NCBI Taxonomy" id="75366"/>
    <lineage>
        <taxon>Eukaryota</taxon>
        <taxon>Metazoa</taxon>
        <taxon>Chordata</taxon>
        <taxon>Craniata</taxon>
        <taxon>Vertebrata</taxon>
        <taxon>Euteleostomi</taxon>
        <taxon>Actinopterygii</taxon>
        <taxon>Neopterygii</taxon>
        <taxon>Teleostei</taxon>
        <taxon>Ostariophysi</taxon>
        <taxon>Cypriniformes</taxon>
        <taxon>Cyprinidae</taxon>
        <taxon>Cyprininae</taxon>
        <taxon>Sinocyclocheilus</taxon>
    </lineage>
</organism>
<dbReference type="GO" id="GO:0090307">
    <property type="term" value="P:mitotic spindle assembly"/>
    <property type="evidence" value="ECO:0007669"/>
    <property type="project" value="TreeGrafter"/>
</dbReference>
<dbReference type="SUPFAM" id="SSF52540">
    <property type="entry name" value="P-loop containing nucleoside triphosphate hydrolases"/>
    <property type="match status" value="1"/>
</dbReference>
<keyword evidence="5 9" id="KW-0067">ATP-binding</keyword>
<dbReference type="AlphaFoldDB" id="A0A672LV67"/>
<evidence type="ECO:0000313" key="11">
    <source>
        <dbReference type="Ensembl" id="ENSSGRP00000027977.1"/>
    </source>
</evidence>
<dbReference type="PROSITE" id="PS50067">
    <property type="entry name" value="KINESIN_MOTOR_2"/>
    <property type="match status" value="1"/>
</dbReference>
<dbReference type="Ensembl" id="ENSSGRT00000030085.1">
    <property type="protein sequence ID" value="ENSSGRP00000027977.1"/>
    <property type="gene ID" value="ENSSGRG00000015968.1"/>
</dbReference>
<dbReference type="Pfam" id="PF00225">
    <property type="entry name" value="Kinesin"/>
    <property type="match status" value="1"/>
</dbReference>
<dbReference type="PANTHER" id="PTHR47970:SF29">
    <property type="entry name" value="KINESIN FAMILY MEMBER 20B"/>
    <property type="match status" value="1"/>
</dbReference>
<evidence type="ECO:0000256" key="6">
    <source>
        <dbReference type="ARBA" id="ARBA00023054"/>
    </source>
</evidence>
<evidence type="ECO:0000256" key="3">
    <source>
        <dbReference type="ARBA" id="ARBA00022553"/>
    </source>
</evidence>
<dbReference type="Proteomes" id="UP000472262">
    <property type="component" value="Unassembled WGS sequence"/>
</dbReference>
<gene>
    <name evidence="11" type="primary">LOC107572384</name>
</gene>
<dbReference type="PANTHER" id="PTHR47970">
    <property type="entry name" value="KINESIN-LIKE PROTEIN KIF11"/>
    <property type="match status" value="1"/>
</dbReference>
<keyword evidence="4 9" id="KW-0547">Nucleotide-binding</keyword>
<dbReference type="PRINTS" id="PR00380">
    <property type="entry name" value="KINESINHEAVY"/>
</dbReference>
<keyword evidence="7 9" id="KW-0505">Motor protein</keyword>
<reference evidence="11" key="1">
    <citation type="submission" date="2025-08" db="UniProtKB">
        <authorList>
            <consortium name="Ensembl"/>
        </authorList>
    </citation>
    <scope>IDENTIFICATION</scope>
</reference>
<evidence type="ECO:0000256" key="5">
    <source>
        <dbReference type="ARBA" id="ARBA00022840"/>
    </source>
</evidence>
<dbReference type="SMART" id="SM00129">
    <property type="entry name" value="KISc"/>
    <property type="match status" value="1"/>
</dbReference>
<evidence type="ECO:0000256" key="8">
    <source>
        <dbReference type="ARBA" id="ARBA00023212"/>
    </source>
</evidence>
<dbReference type="InterPro" id="IPR036961">
    <property type="entry name" value="Kinesin_motor_dom_sf"/>
</dbReference>
<reference evidence="11" key="2">
    <citation type="submission" date="2025-09" db="UniProtKB">
        <authorList>
            <consortium name="Ensembl"/>
        </authorList>
    </citation>
    <scope>IDENTIFICATION</scope>
</reference>
<feature type="binding site" evidence="9">
    <location>
        <begin position="47"/>
        <end position="54"/>
    </location>
    <ligand>
        <name>ATP</name>
        <dbReference type="ChEBI" id="CHEBI:30616"/>
    </ligand>
</feature>
<dbReference type="GO" id="GO:0008574">
    <property type="term" value="F:plus-end-directed microtubule motor activity"/>
    <property type="evidence" value="ECO:0007669"/>
    <property type="project" value="TreeGrafter"/>
</dbReference>
<evidence type="ECO:0000256" key="2">
    <source>
        <dbReference type="ARBA" id="ARBA00022490"/>
    </source>
</evidence>
<keyword evidence="2" id="KW-0963">Cytoplasm</keyword>
<sequence>HLHRPQGNYYVQGPETQSSQQEVYDHTIREMVRDVLRGENRLLYTYGVTNSGKTYTIQGAGGEAGLLPRGLVSVFLKLSGRLYSICLRFQMQNLGECDPNPNVKLLLRVCVCPPDSDGVCLEANGLCLSGGEDLEEGVQFSVWVSFYEIYNEFLYDLLDAPPSLQSHKRATLRLSDDKHGNPYVKDLTWIQVRSAEEAWKVLKAGQRNQSFASTHLNHNSSRRYVPNAIKITLFCIWISPSLCCVSWCTGRAVRRGWLIFCRCFVSRLRISTTPLYWRRRATRKETSPCLILK</sequence>
<proteinExistence type="inferred from homology"/>
<dbReference type="GO" id="GO:0007018">
    <property type="term" value="P:microtubule-based movement"/>
    <property type="evidence" value="ECO:0007669"/>
    <property type="project" value="InterPro"/>
</dbReference>
<evidence type="ECO:0000256" key="9">
    <source>
        <dbReference type="PROSITE-ProRule" id="PRU00283"/>
    </source>
</evidence>
<dbReference type="GO" id="GO:0072686">
    <property type="term" value="C:mitotic spindle"/>
    <property type="evidence" value="ECO:0007669"/>
    <property type="project" value="TreeGrafter"/>
</dbReference>
<evidence type="ECO:0000259" key="10">
    <source>
        <dbReference type="PROSITE" id="PS50067"/>
    </source>
</evidence>
<evidence type="ECO:0000256" key="7">
    <source>
        <dbReference type="ARBA" id="ARBA00023175"/>
    </source>
</evidence>
<dbReference type="GO" id="GO:0005524">
    <property type="term" value="F:ATP binding"/>
    <property type="evidence" value="ECO:0007669"/>
    <property type="project" value="UniProtKB-UniRule"/>
</dbReference>
<comment type="similarity">
    <text evidence="9">Belongs to the TRAFAC class myosin-kinesin ATPase superfamily. Kinesin family.</text>
</comment>
<dbReference type="InterPro" id="IPR047149">
    <property type="entry name" value="KIF11-like"/>
</dbReference>
<accession>A0A672LV67</accession>
<evidence type="ECO:0000313" key="12">
    <source>
        <dbReference type="Proteomes" id="UP000472262"/>
    </source>
</evidence>
<dbReference type="OMA" id="CIWISPS"/>
<keyword evidence="6" id="KW-0175">Coiled coil</keyword>
<dbReference type="GO" id="GO:0005634">
    <property type="term" value="C:nucleus"/>
    <property type="evidence" value="ECO:0007669"/>
    <property type="project" value="TreeGrafter"/>
</dbReference>
<dbReference type="GO" id="GO:0051231">
    <property type="term" value="P:spindle elongation"/>
    <property type="evidence" value="ECO:0007669"/>
    <property type="project" value="TreeGrafter"/>
</dbReference>
<name>A0A672LV67_SINGR</name>
<dbReference type="Gene3D" id="3.40.850.10">
    <property type="entry name" value="Kinesin motor domain"/>
    <property type="match status" value="1"/>
</dbReference>
<dbReference type="GO" id="GO:0005876">
    <property type="term" value="C:spindle microtubule"/>
    <property type="evidence" value="ECO:0007669"/>
    <property type="project" value="TreeGrafter"/>
</dbReference>
<feature type="domain" description="Kinesin motor" evidence="10">
    <location>
        <begin position="1"/>
        <end position="293"/>
    </location>
</feature>
<keyword evidence="12" id="KW-1185">Reference proteome</keyword>